<dbReference type="InterPro" id="IPR019533">
    <property type="entry name" value="Peptidase_S26"/>
</dbReference>
<dbReference type="GO" id="GO:0005886">
    <property type="term" value="C:plasma membrane"/>
    <property type="evidence" value="ECO:0007669"/>
    <property type="project" value="UniProtKB-SubCell"/>
</dbReference>
<keyword evidence="6 8" id="KW-0378">Hydrolase</keyword>
<name>A0A7C1F322_9THEO</name>
<sequence>MPLRGVVALKLRQEAGFLGDILESLIIAIVLAVIIRTFIFQPFYIPSGSMMPTLYRGDRIIVSKLSYRFHPPQRGDIIVFRYPHNPKKTYIKRLIGLGGETVTLADGRLYIDGRETPEPYLPPNTYFPDFGPVKVPEGSYFLLGDNRMNSEDSRVWGFLDRRLIIGKAVLVYWPLDHVKLIH</sequence>
<keyword evidence="8" id="KW-0472">Membrane</keyword>
<evidence type="ECO:0000256" key="5">
    <source>
        <dbReference type="ARBA" id="ARBA00022670"/>
    </source>
</evidence>
<evidence type="ECO:0000259" key="10">
    <source>
        <dbReference type="Pfam" id="PF10502"/>
    </source>
</evidence>
<dbReference type="GO" id="GO:0004252">
    <property type="term" value="F:serine-type endopeptidase activity"/>
    <property type="evidence" value="ECO:0007669"/>
    <property type="project" value="InterPro"/>
</dbReference>
<evidence type="ECO:0000256" key="4">
    <source>
        <dbReference type="ARBA" id="ARBA00013208"/>
    </source>
</evidence>
<dbReference type="PROSITE" id="PS00501">
    <property type="entry name" value="SPASE_I_1"/>
    <property type="match status" value="1"/>
</dbReference>
<dbReference type="NCBIfam" id="TIGR02227">
    <property type="entry name" value="sigpep_I_bact"/>
    <property type="match status" value="1"/>
</dbReference>
<dbReference type="GO" id="GO:0009003">
    <property type="term" value="F:signal peptidase activity"/>
    <property type="evidence" value="ECO:0007669"/>
    <property type="project" value="UniProtKB-EC"/>
</dbReference>
<keyword evidence="8" id="KW-1133">Transmembrane helix</keyword>
<dbReference type="InterPro" id="IPR000223">
    <property type="entry name" value="Pept_S26A_signal_pept_1"/>
</dbReference>
<dbReference type="PANTHER" id="PTHR43390">
    <property type="entry name" value="SIGNAL PEPTIDASE I"/>
    <property type="match status" value="1"/>
</dbReference>
<proteinExistence type="inferred from homology"/>
<evidence type="ECO:0000256" key="8">
    <source>
        <dbReference type="RuleBase" id="RU003993"/>
    </source>
</evidence>
<feature type="active site" evidence="7">
    <location>
        <position position="92"/>
    </location>
</feature>
<dbReference type="PRINTS" id="PR00727">
    <property type="entry name" value="LEADERPTASE"/>
</dbReference>
<dbReference type="PANTHER" id="PTHR43390:SF1">
    <property type="entry name" value="CHLOROPLAST PROCESSING PEPTIDASE"/>
    <property type="match status" value="1"/>
</dbReference>
<dbReference type="EC" id="3.4.21.89" evidence="4 8"/>
<comment type="subcellular location">
    <subcellularLocation>
        <location evidence="2">Cell membrane</location>
        <topology evidence="2">Single-pass type II membrane protein</topology>
    </subcellularLocation>
    <subcellularLocation>
        <location evidence="9">Membrane</location>
        <topology evidence="9">Single-pass type II membrane protein</topology>
    </subcellularLocation>
</comment>
<dbReference type="InterPro" id="IPR036286">
    <property type="entry name" value="LexA/Signal_pep-like_sf"/>
</dbReference>
<evidence type="ECO:0000256" key="3">
    <source>
        <dbReference type="ARBA" id="ARBA00009370"/>
    </source>
</evidence>
<evidence type="ECO:0000256" key="6">
    <source>
        <dbReference type="ARBA" id="ARBA00022801"/>
    </source>
</evidence>
<protein>
    <recommendedName>
        <fullName evidence="4 8">Signal peptidase I</fullName>
        <ecNumber evidence="4 8">3.4.21.89</ecNumber>
    </recommendedName>
</protein>
<dbReference type="EMBL" id="DSMV01000006">
    <property type="protein sequence ID" value="HDW51145.1"/>
    <property type="molecule type" value="Genomic_DNA"/>
</dbReference>
<feature type="transmembrane region" description="Helical" evidence="8">
    <location>
        <begin position="21"/>
        <end position="44"/>
    </location>
</feature>
<dbReference type="CDD" id="cd06530">
    <property type="entry name" value="S26_SPase_I"/>
    <property type="match status" value="1"/>
</dbReference>
<comment type="caution">
    <text evidence="11">The sequence shown here is derived from an EMBL/GenBank/DDBJ whole genome shotgun (WGS) entry which is preliminary data.</text>
</comment>
<comment type="catalytic activity">
    <reaction evidence="1 8">
        <text>Cleavage of hydrophobic, N-terminal signal or leader sequences from secreted and periplasmic proteins.</text>
        <dbReference type="EC" id="3.4.21.89"/>
    </reaction>
</comment>
<dbReference type="GO" id="GO:0006465">
    <property type="term" value="P:signal peptide processing"/>
    <property type="evidence" value="ECO:0007669"/>
    <property type="project" value="InterPro"/>
</dbReference>
<dbReference type="AlphaFoldDB" id="A0A7C1F322"/>
<reference evidence="11" key="1">
    <citation type="journal article" date="2020" name="mSystems">
        <title>Genome- and Community-Level Interaction Insights into Carbon Utilization and Element Cycling Functions of Hydrothermarchaeota in Hydrothermal Sediment.</title>
        <authorList>
            <person name="Zhou Z."/>
            <person name="Liu Y."/>
            <person name="Xu W."/>
            <person name="Pan J."/>
            <person name="Luo Z.H."/>
            <person name="Li M."/>
        </authorList>
    </citation>
    <scope>NUCLEOTIDE SEQUENCE [LARGE SCALE GENOMIC DNA]</scope>
    <source>
        <strain evidence="11">SpSt-301</strain>
    </source>
</reference>
<evidence type="ECO:0000256" key="9">
    <source>
        <dbReference type="RuleBase" id="RU362042"/>
    </source>
</evidence>
<dbReference type="PROSITE" id="PS00760">
    <property type="entry name" value="SPASE_I_2"/>
    <property type="match status" value="1"/>
</dbReference>
<evidence type="ECO:0000256" key="1">
    <source>
        <dbReference type="ARBA" id="ARBA00000677"/>
    </source>
</evidence>
<dbReference type="SUPFAM" id="SSF51306">
    <property type="entry name" value="LexA/Signal peptidase"/>
    <property type="match status" value="1"/>
</dbReference>
<feature type="active site" evidence="7">
    <location>
        <position position="49"/>
    </location>
</feature>
<gene>
    <name evidence="11" type="primary">lepB</name>
    <name evidence="11" type="ORF">ENQ35_00080</name>
</gene>
<accession>A0A7C1F322</accession>
<feature type="domain" description="Peptidase S26" evidence="10">
    <location>
        <begin position="21"/>
        <end position="173"/>
    </location>
</feature>
<comment type="similarity">
    <text evidence="3 9">Belongs to the peptidase S26 family.</text>
</comment>
<keyword evidence="8" id="KW-0812">Transmembrane</keyword>
<dbReference type="InterPro" id="IPR019757">
    <property type="entry name" value="Pept_S26A_signal_pept_1_Lys-AS"/>
</dbReference>
<organism evidence="11">
    <name type="scientific">Ammonifex degensii</name>
    <dbReference type="NCBI Taxonomy" id="42838"/>
    <lineage>
        <taxon>Bacteria</taxon>
        <taxon>Bacillati</taxon>
        <taxon>Bacillota</taxon>
        <taxon>Clostridia</taxon>
        <taxon>Thermoanaerobacterales</taxon>
        <taxon>Thermoanaerobacteraceae</taxon>
        <taxon>Ammonifex</taxon>
    </lineage>
</organism>
<evidence type="ECO:0000313" key="11">
    <source>
        <dbReference type="EMBL" id="HDW51145.1"/>
    </source>
</evidence>
<keyword evidence="5 8" id="KW-0645">Protease</keyword>
<dbReference type="Pfam" id="PF10502">
    <property type="entry name" value="Peptidase_S26"/>
    <property type="match status" value="1"/>
</dbReference>
<evidence type="ECO:0000256" key="2">
    <source>
        <dbReference type="ARBA" id="ARBA00004401"/>
    </source>
</evidence>
<evidence type="ECO:0000256" key="7">
    <source>
        <dbReference type="PIRSR" id="PIRSR600223-1"/>
    </source>
</evidence>
<dbReference type="InterPro" id="IPR019756">
    <property type="entry name" value="Pept_S26A_signal_pept_1_Ser-AS"/>
</dbReference>
<dbReference type="Gene3D" id="2.10.109.10">
    <property type="entry name" value="Umud Fragment, subunit A"/>
    <property type="match status" value="1"/>
</dbReference>